<keyword evidence="4" id="KW-1185">Reference proteome</keyword>
<gene>
    <name evidence="3" type="ORF">EKO04_006705</name>
</gene>
<name>A0A8H7MIY9_9PLEO</name>
<dbReference type="Proteomes" id="UP000651452">
    <property type="component" value="Unassembled WGS sequence"/>
</dbReference>
<keyword evidence="1" id="KW-0812">Transmembrane</keyword>
<dbReference type="AlphaFoldDB" id="A0A8H7MIY9"/>
<feature type="transmembrane region" description="Helical" evidence="1">
    <location>
        <begin position="199"/>
        <end position="221"/>
    </location>
</feature>
<reference evidence="3" key="1">
    <citation type="submission" date="2018-12" db="EMBL/GenBank/DDBJ databases">
        <authorList>
            <person name="Syme R.A."/>
            <person name="Farfan-Caceres L."/>
            <person name="Lichtenzveig J."/>
        </authorList>
    </citation>
    <scope>NUCLEOTIDE SEQUENCE</scope>
    <source>
        <strain evidence="3">Al4</strain>
    </source>
</reference>
<dbReference type="Pfam" id="PF24802">
    <property type="entry name" value="DUF7703"/>
    <property type="match status" value="1"/>
</dbReference>
<evidence type="ECO:0000259" key="2">
    <source>
        <dbReference type="Pfam" id="PF24802"/>
    </source>
</evidence>
<dbReference type="EMBL" id="RZGK01000012">
    <property type="protein sequence ID" value="KAF9695152.1"/>
    <property type="molecule type" value="Genomic_DNA"/>
</dbReference>
<protein>
    <recommendedName>
        <fullName evidence="2">DUF7703 domain-containing protein</fullName>
    </recommendedName>
</protein>
<sequence>MSDNIHGVVAGLQTSFPTAMLMAGLLAVSFFSVIELTIWTLFTFKRWKGLYFWSLIIATWGIAFNGLGYTLKFFQVTTADYFSVTLIIIGWTCMVTGQSVVLYSRLHLVLHDDTKLRCVLILIITNFFACHVPVTALVYGVNSSKPAPFLKPYDIYERVQLTIFAFQEALISGLYIYYARDVLRITGEVRCQPRRSLMFQLIYINLILMILDIALLGLQYAGLYEIQTSLKPVVYSLKLKLEFKVLNNLLRTMEDRSQILESYSSNDGTTT</sequence>
<reference evidence="3" key="2">
    <citation type="submission" date="2020-09" db="EMBL/GenBank/DDBJ databases">
        <title>Reference genome assembly for Australian Ascochyta lentis isolate Al4.</title>
        <authorList>
            <person name="Lee R.C."/>
            <person name="Farfan-Caceres L.M."/>
            <person name="Debler J.W."/>
            <person name="Williams A.H."/>
            <person name="Henares B.M."/>
        </authorList>
    </citation>
    <scope>NUCLEOTIDE SEQUENCE</scope>
    <source>
        <strain evidence="3">Al4</strain>
    </source>
</reference>
<feature type="domain" description="DUF7703" evidence="2">
    <location>
        <begin position="15"/>
        <end position="251"/>
    </location>
</feature>
<evidence type="ECO:0000313" key="4">
    <source>
        <dbReference type="Proteomes" id="UP000651452"/>
    </source>
</evidence>
<comment type="caution">
    <text evidence="3">The sequence shown here is derived from an EMBL/GenBank/DDBJ whole genome shotgun (WGS) entry which is preliminary data.</text>
</comment>
<keyword evidence="1" id="KW-1133">Transmembrane helix</keyword>
<keyword evidence="1" id="KW-0472">Membrane</keyword>
<organism evidence="3 4">
    <name type="scientific">Ascochyta lentis</name>
    <dbReference type="NCBI Taxonomy" id="205686"/>
    <lineage>
        <taxon>Eukaryota</taxon>
        <taxon>Fungi</taxon>
        <taxon>Dikarya</taxon>
        <taxon>Ascomycota</taxon>
        <taxon>Pezizomycotina</taxon>
        <taxon>Dothideomycetes</taxon>
        <taxon>Pleosporomycetidae</taxon>
        <taxon>Pleosporales</taxon>
        <taxon>Pleosporineae</taxon>
        <taxon>Didymellaceae</taxon>
        <taxon>Ascochyta</taxon>
    </lineage>
</organism>
<feature type="transmembrane region" description="Helical" evidence="1">
    <location>
        <begin position="116"/>
        <end position="139"/>
    </location>
</feature>
<feature type="transmembrane region" description="Helical" evidence="1">
    <location>
        <begin position="20"/>
        <end position="42"/>
    </location>
</feature>
<evidence type="ECO:0000256" key="1">
    <source>
        <dbReference type="SAM" id="Phobius"/>
    </source>
</evidence>
<evidence type="ECO:0000313" key="3">
    <source>
        <dbReference type="EMBL" id="KAF9695152.1"/>
    </source>
</evidence>
<feature type="transmembrane region" description="Helical" evidence="1">
    <location>
        <begin position="81"/>
        <end position="104"/>
    </location>
</feature>
<proteinExistence type="predicted"/>
<feature type="transmembrane region" description="Helical" evidence="1">
    <location>
        <begin position="49"/>
        <end position="69"/>
    </location>
</feature>
<feature type="transmembrane region" description="Helical" evidence="1">
    <location>
        <begin position="159"/>
        <end position="178"/>
    </location>
</feature>
<dbReference type="PANTHER" id="PTHR37013">
    <property type="entry name" value="INTEGRAL MEMBRANE PROTEIN (AFU_ORTHOLOGUE AFUA_1G05950)-RELATED"/>
    <property type="match status" value="1"/>
</dbReference>
<accession>A0A8H7MIY9</accession>
<dbReference type="PANTHER" id="PTHR37013:SF4">
    <property type="entry name" value="INTEGRAL MEMBRANE PROTEIN"/>
    <property type="match status" value="1"/>
</dbReference>
<dbReference type="InterPro" id="IPR056120">
    <property type="entry name" value="DUF7703"/>
</dbReference>
<dbReference type="OrthoDB" id="405906at2759"/>